<keyword evidence="4" id="KW-0934">Plastid</keyword>
<dbReference type="HAMAP" id="MF_00368">
    <property type="entry name" value="Ribosomal_bL12"/>
    <property type="match status" value="1"/>
</dbReference>
<dbReference type="Pfam" id="PF16320">
    <property type="entry name" value="Ribosomal_L12_N"/>
    <property type="match status" value="1"/>
</dbReference>
<dbReference type="Pfam" id="PF00542">
    <property type="entry name" value="Ribosomal_L12"/>
    <property type="match status" value="1"/>
</dbReference>
<protein>
    <recommendedName>
        <fullName evidence="13">50S ribosomal protein L12, chloroplastic</fullName>
    </recommendedName>
</protein>
<comment type="subcellular location">
    <subcellularLocation>
        <location evidence="1">Plastid</location>
        <location evidence="1">Chloroplast</location>
    </subcellularLocation>
</comment>
<keyword evidence="7" id="KW-0687">Ribonucleoprotein</keyword>
<proteinExistence type="inferred from homology"/>
<dbReference type="GO" id="GO:0005840">
    <property type="term" value="C:ribosome"/>
    <property type="evidence" value="ECO:0007669"/>
    <property type="project" value="UniProtKB-KW"/>
</dbReference>
<dbReference type="SUPFAM" id="SSF54736">
    <property type="entry name" value="ClpS-like"/>
    <property type="match status" value="1"/>
</dbReference>
<accession>A0ABD1XS12</accession>
<dbReference type="CDD" id="cd00387">
    <property type="entry name" value="Ribosomal_L7_L12"/>
    <property type="match status" value="1"/>
</dbReference>
<organism evidence="11 12">
    <name type="scientific">Riccia fluitans</name>
    <dbReference type="NCBI Taxonomy" id="41844"/>
    <lineage>
        <taxon>Eukaryota</taxon>
        <taxon>Viridiplantae</taxon>
        <taxon>Streptophyta</taxon>
        <taxon>Embryophyta</taxon>
        <taxon>Marchantiophyta</taxon>
        <taxon>Marchantiopsida</taxon>
        <taxon>Marchantiidae</taxon>
        <taxon>Marchantiales</taxon>
        <taxon>Ricciaceae</taxon>
        <taxon>Riccia</taxon>
    </lineage>
</organism>
<evidence type="ECO:0000256" key="3">
    <source>
        <dbReference type="ARBA" id="ARBA00022528"/>
    </source>
</evidence>
<dbReference type="InterPro" id="IPR014719">
    <property type="entry name" value="Ribosomal_bL12_C/ClpS-like"/>
</dbReference>
<evidence type="ECO:0000313" key="12">
    <source>
        <dbReference type="Proteomes" id="UP001605036"/>
    </source>
</evidence>
<comment type="caution">
    <text evidence="11">The sequence shown here is derived from an EMBL/GenBank/DDBJ whole genome shotgun (WGS) entry which is preliminary data.</text>
</comment>
<evidence type="ECO:0000256" key="1">
    <source>
        <dbReference type="ARBA" id="ARBA00004229"/>
    </source>
</evidence>
<dbReference type="InterPro" id="IPR036235">
    <property type="entry name" value="Ribosomal_bL12_oligo_N_sf"/>
</dbReference>
<gene>
    <name evidence="11" type="ORF">R1flu_023413</name>
</gene>
<keyword evidence="6" id="KW-0689">Ribosomal protein</keyword>
<evidence type="ECO:0000256" key="5">
    <source>
        <dbReference type="ARBA" id="ARBA00022946"/>
    </source>
</evidence>
<evidence type="ECO:0008006" key="13">
    <source>
        <dbReference type="Google" id="ProtNLM"/>
    </source>
</evidence>
<evidence type="ECO:0000256" key="7">
    <source>
        <dbReference type="ARBA" id="ARBA00023274"/>
    </source>
</evidence>
<dbReference type="NCBIfam" id="TIGR00855">
    <property type="entry name" value="L12"/>
    <property type="match status" value="1"/>
</dbReference>
<dbReference type="InterPro" id="IPR013823">
    <property type="entry name" value="Ribosomal_bL12_C"/>
</dbReference>
<keyword evidence="3" id="KW-0150">Chloroplast</keyword>
<evidence type="ECO:0000259" key="10">
    <source>
        <dbReference type="Pfam" id="PF16320"/>
    </source>
</evidence>
<feature type="domain" description="Large ribosomal subunit protein bL12 C-terminal" evidence="9">
    <location>
        <begin position="127"/>
        <end position="194"/>
    </location>
</feature>
<dbReference type="SUPFAM" id="SSF48300">
    <property type="entry name" value="Ribosomal protein L7/12, oligomerisation (N-terminal) domain"/>
    <property type="match status" value="1"/>
</dbReference>
<name>A0ABD1XS12_9MARC</name>
<dbReference type="Proteomes" id="UP001605036">
    <property type="component" value="Unassembled WGS sequence"/>
</dbReference>
<evidence type="ECO:0000256" key="6">
    <source>
        <dbReference type="ARBA" id="ARBA00022980"/>
    </source>
</evidence>
<comment type="similarity">
    <text evidence="2">Belongs to the bacterial ribosomal protein bL12 family.</text>
</comment>
<keyword evidence="5" id="KW-0809">Transit peptide</keyword>
<dbReference type="GO" id="GO:0006412">
    <property type="term" value="P:translation"/>
    <property type="evidence" value="ECO:0007669"/>
    <property type="project" value="UniProtKB-ARBA"/>
</dbReference>
<dbReference type="InterPro" id="IPR008932">
    <property type="entry name" value="Ribosomal_bL12_oligo"/>
</dbReference>
<evidence type="ECO:0000259" key="9">
    <source>
        <dbReference type="Pfam" id="PF00542"/>
    </source>
</evidence>
<evidence type="ECO:0000256" key="2">
    <source>
        <dbReference type="ARBA" id="ARBA00007197"/>
    </source>
</evidence>
<reference evidence="11 12" key="1">
    <citation type="submission" date="2024-09" db="EMBL/GenBank/DDBJ databases">
        <title>Chromosome-scale assembly of Riccia fluitans.</title>
        <authorList>
            <person name="Paukszto L."/>
            <person name="Sawicki J."/>
            <person name="Karawczyk K."/>
            <person name="Piernik-Szablinska J."/>
            <person name="Szczecinska M."/>
            <person name="Mazdziarz M."/>
        </authorList>
    </citation>
    <scope>NUCLEOTIDE SEQUENCE [LARGE SCALE GENOMIC DNA]</scope>
    <source>
        <strain evidence="11">Rf_01</strain>
        <tissue evidence="11">Aerial parts of the thallus</tissue>
    </source>
</reference>
<dbReference type="EMBL" id="JBHFFA010000007">
    <property type="protein sequence ID" value="KAL2611721.1"/>
    <property type="molecule type" value="Genomic_DNA"/>
</dbReference>
<evidence type="ECO:0000256" key="8">
    <source>
        <dbReference type="SAM" id="MobiDB-lite"/>
    </source>
</evidence>
<sequence>MAMVAVASSCVVGVAPRPIAVSVPSRFTVSLKQNGMMTGAPLRKFAGVQTSVRRGPGVVRASVSEAEKVDVDQLVSIISKLTLSDARALTDKLQDVLGVTAAAFAPAAAAAAAPAEAAAVVEEKTEFDVVLTEVPSASRIAVIKVIRALTSLGLKEAKDLIDGLPKTVKEAAGKEDAEAAKKQLEEAGAKCELK</sequence>
<evidence type="ECO:0000256" key="4">
    <source>
        <dbReference type="ARBA" id="ARBA00022640"/>
    </source>
</evidence>
<dbReference type="FunFam" id="3.30.1390.10:FF:000001">
    <property type="entry name" value="50S ribosomal protein L7/L12"/>
    <property type="match status" value="1"/>
</dbReference>
<dbReference type="GO" id="GO:1990904">
    <property type="term" value="C:ribonucleoprotein complex"/>
    <property type="evidence" value="ECO:0007669"/>
    <property type="project" value="UniProtKB-KW"/>
</dbReference>
<dbReference type="PANTHER" id="PTHR45987">
    <property type="entry name" value="39S RIBOSOMAL PROTEIN L12"/>
    <property type="match status" value="1"/>
</dbReference>
<dbReference type="Gene3D" id="1.20.5.710">
    <property type="entry name" value="Single helix bin"/>
    <property type="match status" value="1"/>
</dbReference>
<feature type="domain" description="Large ribosomal subunit protein bL12 oligomerization" evidence="10">
    <location>
        <begin position="71"/>
        <end position="119"/>
    </location>
</feature>
<dbReference type="InterPro" id="IPR000206">
    <property type="entry name" value="Ribosomal_bL12"/>
</dbReference>
<evidence type="ECO:0000313" key="11">
    <source>
        <dbReference type="EMBL" id="KAL2611721.1"/>
    </source>
</evidence>
<dbReference type="Gene3D" id="3.30.1390.10">
    <property type="match status" value="1"/>
</dbReference>
<feature type="region of interest" description="Disordered" evidence="8">
    <location>
        <begin position="175"/>
        <end position="194"/>
    </location>
</feature>
<keyword evidence="12" id="KW-1185">Reference proteome</keyword>
<dbReference type="AlphaFoldDB" id="A0ABD1XS12"/>
<dbReference type="GO" id="GO:0009507">
    <property type="term" value="C:chloroplast"/>
    <property type="evidence" value="ECO:0007669"/>
    <property type="project" value="UniProtKB-SubCell"/>
</dbReference>
<dbReference type="PANTHER" id="PTHR45987:SF26">
    <property type="entry name" value="LARGE RIBOSOMAL SUBUNIT PROTEIN BL12CX-RELATED"/>
    <property type="match status" value="1"/>
</dbReference>